<accession>A0ABY8VJS5</accession>
<dbReference type="RefSeq" id="WP_284873897.1">
    <property type="nucleotide sequence ID" value="NZ_CP126970.1"/>
</dbReference>
<keyword evidence="1" id="KW-0812">Transmembrane</keyword>
<gene>
    <name evidence="2" type="ORF">QP029_08440</name>
</gene>
<feature type="transmembrane region" description="Helical" evidence="1">
    <location>
        <begin position="37"/>
        <end position="58"/>
    </location>
</feature>
<reference evidence="2 3" key="1">
    <citation type="submission" date="2023-05" db="EMBL/GenBank/DDBJ databases">
        <title>Corynebacterium suedekumii sp. nov. and Corynebacterium breve sp. nov. isolated from raw cow's milk.</title>
        <authorList>
            <person name="Baer M.K."/>
            <person name="Mehl L."/>
            <person name="Hellmuth R."/>
            <person name="Marke G."/>
            <person name="Lipski A."/>
        </authorList>
    </citation>
    <scope>NUCLEOTIDE SEQUENCE [LARGE SCALE GENOMIC DNA]</scope>
    <source>
        <strain evidence="2 3">LM112</strain>
    </source>
</reference>
<evidence type="ECO:0000256" key="1">
    <source>
        <dbReference type="SAM" id="Phobius"/>
    </source>
</evidence>
<feature type="transmembrane region" description="Helical" evidence="1">
    <location>
        <begin position="70"/>
        <end position="92"/>
    </location>
</feature>
<evidence type="ECO:0000313" key="3">
    <source>
        <dbReference type="Proteomes" id="UP001238805"/>
    </source>
</evidence>
<keyword evidence="3" id="KW-1185">Reference proteome</keyword>
<proteinExistence type="predicted"/>
<dbReference type="Proteomes" id="UP001238805">
    <property type="component" value="Chromosome"/>
</dbReference>
<keyword evidence="1" id="KW-0472">Membrane</keyword>
<dbReference type="EMBL" id="CP126970">
    <property type="protein sequence ID" value="WIM69302.1"/>
    <property type="molecule type" value="Genomic_DNA"/>
</dbReference>
<evidence type="ECO:0000313" key="2">
    <source>
        <dbReference type="EMBL" id="WIM69302.1"/>
    </source>
</evidence>
<protein>
    <submittedName>
        <fullName evidence="2">Uncharacterized protein</fullName>
    </submittedName>
</protein>
<keyword evidence="1" id="KW-1133">Transmembrane helix</keyword>
<sequence length="107" mass="11179">MEMVRATSWTSVACGVSILVCALLVLAFPVPQSVGPALVDVLYIFPGFPGAVAAVIAVSRWRRLVPSMVLPGQVLSLLLPLVILAVAVSPWATGWELLALPLAFAVG</sequence>
<organism evidence="2 3">
    <name type="scientific">Corynebacterium suedekumii</name>
    <dbReference type="NCBI Taxonomy" id="3049801"/>
    <lineage>
        <taxon>Bacteria</taxon>
        <taxon>Bacillati</taxon>
        <taxon>Actinomycetota</taxon>
        <taxon>Actinomycetes</taxon>
        <taxon>Mycobacteriales</taxon>
        <taxon>Corynebacteriaceae</taxon>
        <taxon>Corynebacterium</taxon>
    </lineage>
</organism>
<name>A0ABY8VJS5_9CORY</name>